<evidence type="ECO:0000313" key="2">
    <source>
        <dbReference type="Proteomes" id="UP000002255"/>
    </source>
</evidence>
<dbReference type="RefSeq" id="WP_012879852.1">
    <property type="nucleotide sequence ID" value="NC_013530.1"/>
</dbReference>
<dbReference type="KEGG" id="xce:Xcel_3109"/>
<sequence>MLRSFSPSAFAFGLASWSWLGTHGKTPRFTTAFGDVFLESLDGWWLLDTIEGTLTLRWANAVDLYTELDSPQGREEILLEDILVEAIEAGVELREDEVLAFMPHPAAGGRLAADACSPIRFELALSLAGQVHGELLRAAGAPAPSPLLWQHVQHH</sequence>
<name>D1BZY2_XYLCX</name>
<dbReference type="AlphaFoldDB" id="D1BZY2"/>
<protein>
    <recommendedName>
        <fullName evidence="3">T6SS immunity protein Tdi1 C-terminal domain-containing protein</fullName>
    </recommendedName>
</protein>
<keyword evidence="2" id="KW-1185">Reference proteome</keyword>
<dbReference type="eggNOG" id="COG5620">
    <property type="taxonomic scope" value="Bacteria"/>
</dbReference>
<organism evidence="1 2">
    <name type="scientific">Xylanimonas cellulosilytica (strain DSM 15894 / JCM 12276 / CECT 5975 / KCTC 9989 / LMG 20990 / NBRC 107835 / XIL07)</name>
    <dbReference type="NCBI Taxonomy" id="446471"/>
    <lineage>
        <taxon>Bacteria</taxon>
        <taxon>Bacillati</taxon>
        <taxon>Actinomycetota</taxon>
        <taxon>Actinomycetes</taxon>
        <taxon>Micrococcales</taxon>
        <taxon>Promicromonosporaceae</taxon>
        <taxon>Xylanimonas</taxon>
    </lineage>
</organism>
<reference evidence="2" key="1">
    <citation type="submission" date="2009-11" db="EMBL/GenBank/DDBJ databases">
        <title>The complete chromosome of Xylanimonas cellulosilytica DSM 15894.</title>
        <authorList>
            <consortium name="US DOE Joint Genome Institute (JGI-PGF)"/>
            <person name="Lucas S."/>
            <person name="Copeland A."/>
            <person name="Lapidus A."/>
            <person name="Glavina del Rio T."/>
            <person name="Dalin E."/>
            <person name="Tice H."/>
            <person name="Bruce D."/>
            <person name="Goodwin L."/>
            <person name="Pitluck S."/>
            <person name="Kyrpides N."/>
            <person name="Mavromatis K."/>
            <person name="Ivanova N."/>
            <person name="Mikhailova N."/>
            <person name="Foster B."/>
            <person name="Clum A."/>
            <person name="Brettin T."/>
            <person name="Detter J.C."/>
            <person name="Han C."/>
            <person name="Larimer F."/>
            <person name="Land M."/>
            <person name="Hauser L."/>
            <person name="Markowitz V."/>
            <person name="Cheng J.F."/>
            <person name="Hugenholtz P."/>
            <person name="Woyke T."/>
            <person name="Wu D."/>
            <person name="Gehrich-Schroeter G."/>
            <person name="Schneider S."/>
            <person name="Pukall S.R."/>
            <person name="Klenk H.P."/>
            <person name="Eisen J.A."/>
        </authorList>
    </citation>
    <scope>NUCLEOTIDE SEQUENCE [LARGE SCALE GENOMIC DNA]</scope>
    <source>
        <strain evidence="2">DSM 15894 / CECT 5975 / LMG 20990 / XIL07</strain>
    </source>
</reference>
<dbReference type="HOGENOM" id="CLU_1694829_0_0_11"/>
<dbReference type="STRING" id="446471.Xcel_3109"/>
<reference evidence="1 2" key="2">
    <citation type="journal article" date="2010" name="Stand. Genomic Sci.">
        <title>Complete genome sequence of Xylanimonas cellulosilytica type strain (XIL07).</title>
        <authorList>
            <person name="Foster B."/>
            <person name="Pukall R."/>
            <person name="Abt B."/>
            <person name="Nolan M."/>
            <person name="Glavina Del Rio T."/>
            <person name="Chen F."/>
            <person name="Lucas S."/>
            <person name="Tice H."/>
            <person name="Pitluck S."/>
            <person name="Cheng J.-F."/>
            <person name="Chertkov O."/>
            <person name="Brettin T."/>
            <person name="Han C."/>
            <person name="Detter J.C."/>
            <person name="Bruce D."/>
            <person name="Goodwin L."/>
            <person name="Ivanova N."/>
            <person name="Mavromatis K."/>
            <person name="Pati A."/>
            <person name="Mikhailova N."/>
            <person name="Chen A."/>
            <person name="Palaniappan K."/>
            <person name="Land M."/>
            <person name="Hauser L."/>
            <person name="Chang Y.-J."/>
            <person name="Jeffries C.D."/>
            <person name="Chain P."/>
            <person name="Rohde M."/>
            <person name="Goeker M."/>
            <person name="Bristow J."/>
            <person name="Eisen J.A."/>
            <person name="Markowitz V."/>
            <person name="Hugenholtz P."/>
            <person name="Kyrpides N.C."/>
            <person name="Klenk H.-P."/>
            <person name="Lapidus A."/>
        </authorList>
    </citation>
    <scope>NUCLEOTIDE SEQUENCE [LARGE SCALE GENOMIC DNA]</scope>
    <source>
        <strain evidence="2">DSM 15894 / CECT 5975 / LMG 20990 / XIL07</strain>
    </source>
</reference>
<accession>D1BZY2</accession>
<gene>
    <name evidence="1" type="ordered locus">Xcel_3109</name>
</gene>
<evidence type="ECO:0000313" key="1">
    <source>
        <dbReference type="EMBL" id="ACZ32110.1"/>
    </source>
</evidence>
<proteinExistence type="predicted"/>
<evidence type="ECO:0008006" key="3">
    <source>
        <dbReference type="Google" id="ProtNLM"/>
    </source>
</evidence>
<dbReference type="Proteomes" id="UP000002255">
    <property type="component" value="Chromosome"/>
</dbReference>
<dbReference type="EMBL" id="CP001821">
    <property type="protein sequence ID" value="ACZ32110.1"/>
    <property type="molecule type" value="Genomic_DNA"/>
</dbReference>